<keyword evidence="2" id="KW-0378">Hydrolase</keyword>
<evidence type="ECO:0000256" key="1">
    <source>
        <dbReference type="ARBA" id="ARBA00010646"/>
    </source>
</evidence>
<evidence type="ECO:0000313" key="6">
    <source>
        <dbReference type="EMBL" id="QLB50381.1"/>
    </source>
</evidence>
<dbReference type="Pfam" id="PF08481">
    <property type="entry name" value="GBS_Bsp-like"/>
    <property type="match status" value="9"/>
</dbReference>
<name>A0A7H8V1T6_STRSA</name>
<dbReference type="Gene3D" id="3.20.20.80">
    <property type="entry name" value="Glycosidases"/>
    <property type="match status" value="1"/>
</dbReference>
<dbReference type="PANTHER" id="PTHR34135:SF2">
    <property type="entry name" value="LYSOZYME"/>
    <property type="match status" value="1"/>
</dbReference>
<comment type="catalytic activity">
    <reaction evidence="2">
        <text>Hydrolysis of (1-&gt;4)-beta-linkages between N-acetylmuramic acid and N-acetyl-D-glucosamine residues in a peptidoglycan and between N-acetyl-D-glucosamine residues in chitodextrins.</text>
        <dbReference type="EC" id="3.2.1.17"/>
    </reaction>
</comment>
<feature type="signal peptide" evidence="4">
    <location>
        <begin position="1"/>
        <end position="25"/>
    </location>
</feature>
<dbReference type="SUPFAM" id="SSF51445">
    <property type="entry name" value="(Trans)glycosidases"/>
    <property type="match status" value="1"/>
</dbReference>
<organism evidence="6 7">
    <name type="scientific">Streptococcus sanguinis</name>
    <dbReference type="NCBI Taxonomy" id="1305"/>
    <lineage>
        <taxon>Bacteria</taxon>
        <taxon>Bacillati</taxon>
        <taxon>Bacillota</taxon>
        <taxon>Bacilli</taxon>
        <taxon>Lactobacillales</taxon>
        <taxon>Streptococcaceae</taxon>
        <taxon>Streptococcus</taxon>
    </lineage>
</organism>
<protein>
    <recommendedName>
        <fullName evidence="2">Lysozyme</fullName>
        <ecNumber evidence="2">3.2.1.17</ecNumber>
    </recommendedName>
</protein>
<evidence type="ECO:0000256" key="4">
    <source>
        <dbReference type="SAM" id="SignalP"/>
    </source>
</evidence>
<keyword evidence="4" id="KW-0732">Signal</keyword>
<dbReference type="InterPro" id="IPR038765">
    <property type="entry name" value="Papain-like_cys_pep_sf"/>
</dbReference>
<dbReference type="GO" id="GO:0016998">
    <property type="term" value="P:cell wall macromolecule catabolic process"/>
    <property type="evidence" value="ECO:0007669"/>
    <property type="project" value="InterPro"/>
</dbReference>
<dbReference type="GO" id="GO:0016052">
    <property type="term" value="P:carbohydrate catabolic process"/>
    <property type="evidence" value="ECO:0007669"/>
    <property type="project" value="TreeGrafter"/>
</dbReference>
<dbReference type="RefSeq" id="WP_176799159.1">
    <property type="nucleotide sequence ID" value="NZ_CP040798.1"/>
</dbReference>
<reference evidence="6 7" key="1">
    <citation type="submission" date="2019-06" db="EMBL/GenBank/DDBJ databases">
        <title>The organization of the Streptococcus sanguinis genomes.</title>
        <authorList>
            <person name="Wang H.Y."/>
            <person name="Chen Y.Y.M."/>
            <person name="Wu C.H."/>
        </authorList>
    </citation>
    <scope>NUCLEOTIDE SEQUENCE [LARGE SCALE GENOMIC DNA]</scope>
    <source>
        <strain evidence="6 7">CGMH058</strain>
    </source>
</reference>
<dbReference type="EC" id="3.2.1.17" evidence="2"/>
<keyword evidence="2" id="KW-0326">Glycosidase</keyword>
<dbReference type="InterPro" id="IPR017853">
    <property type="entry name" value="GH"/>
</dbReference>
<feature type="chain" id="PRO_5028942127" description="Lysozyme" evidence="4">
    <location>
        <begin position="26"/>
        <end position="1497"/>
    </location>
</feature>
<evidence type="ECO:0000256" key="3">
    <source>
        <dbReference type="SAM" id="MobiDB-lite"/>
    </source>
</evidence>
<feature type="domain" description="Peptidase C51" evidence="5">
    <location>
        <begin position="1422"/>
        <end position="1471"/>
    </location>
</feature>
<dbReference type="GO" id="GO:0003796">
    <property type="term" value="F:lysozyme activity"/>
    <property type="evidence" value="ECO:0007669"/>
    <property type="project" value="UniProtKB-EC"/>
</dbReference>
<dbReference type="PROSITE" id="PS51904">
    <property type="entry name" value="GLYCOSYL_HYDROL_F25_2"/>
    <property type="match status" value="1"/>
</dbReference>
<gene>
    <name evidence="6" type="ORF">FDP16_07660</name>
</gene>
<dbReference type="PANTHER" id="PTHR34135">
    <property type="entry name" value="LYSOZYME"/>
    <property type="match status" value="1"/>
</dbReference>
<dbReference type="Pfam" id="PF01183">
    <property type="entry name" value="Glyco_hydro_25"/>
    <property type="match status" value="1"/>
</dbReference>
<proteinExistence type="inferred from homology"/>
<dbReference type="GO" id="GO:0009253">
    <property type="term" value="P:peptidoglycan catabolic process"/>
    <property type="evidence" value="ECO:0007669"/>
    <property type="project" value="InterPro"/>
</dbReference>
<feature type="compositionally biased region" description="Low complexity" evidence="3">
    <location>
        <begin position="125"/>
        <end position="158"/>
    </location>
</feature>
<comment type="similarity">
    <text evidence="1 2">Belongs to the glycosyl hydrolase 25 family.</text>
</comment>
<dbReference type="Gene3D" id="2.60.40.3760">
    <property type="match status" value="9"/>
</dbReference>
<evidence type="ECO:0000313" key="7">
    <source>
        <dbReference type="Proteomes" id="UP000509535"/>
    </source>
</evidence>
<dbReference type="SUPFAM" id="SSF54001">
    <property type="entry name" value="Cysteine proteinases"/>
    <property type="match status" value="1"/>
</dbReference>
<dbReference type="EMBL" id="CP040798">
    <property type="protein sequence ID" value="QLB50381.1"/>
    <property type="molecule type" value="Genomic_DNA"/>
</dbReference>
<dbReference type="InterPro" id="IPR013688">
    <property type="entry name" value="GBS_Bsp-like"/>
</dbReference>
<dbReference type="Proteomes" id="UP000509535">
    <property type="component" value="Chromosome"/>
</dbReference>
<accession>A0A7H8V1T6</accession>
<dbReference type="Pfam" id="PF05257">
    <property type="entry name" value="CHAP"/>
    <property type="match status" value="1"/>
</dbReference>
<feature type="region of interest" description="Disordered" evidence="3">
    <location>
        <begin position="91"/>
        <end position="158"/>
    </location>
</feature>
<evidence type="ECO:0000259" key="5">
    <source>
        <dbReference type="Pfam" id="PF05257"/>
    </source>
</evidence>
<dbReference type="InterPro" id="IPR007921">
    <property type="entry name" value="CHAP_dom"/>
</dbReference>
<evidence type="ECO:0000256" key="2">
    <source>
        <dbReference type="RuleBase" id="RU361176"/>
    </source>
</evidence>
<dbReference type="InterPro" id="IPR002053">
    <property type="entry name" value="Glyco_hydro_25"/>
</dbReference>
<feature type="compositionally biased region" description="Polar residues" evidence="3">
    <location>
        <begin position="110"/>
        <end position="124"/>
    </location>
</feature>
<dbReference type="PROSITE" id="PS00953">
    <property type="entry name" value="GLYCOSYL_HYDROL_F25_1"/>
    <property type="match status" value="1"/>
</dbReference>
<sequence length="1497" mass="163036">MKSKELVYLASTAILLAATANVAKAEEHTIAESEVLKTERSVSSQNQIVNAAASQTANQSTVAVATAEQSVQAVKQEEQVTNAVGTAVESGGAAQSATVETQVAPAKPEGQTQSDATPSNQNETAADQSAKASSSVADSATASEPKASPAVASAPKASNAGKTVFYNAGSKSQAARGNSQAEIKGTSFVDVSSHNGHISVDDYRKLAQQGVGGVVVKLTEGTHYTNPFAESQVRNAQGAGLQVSTYAFSHYTSDEEARAEARYYAAFANRLGLPKNTVMVNDMEDPKMQNGINQHTQAWADEMRRLGYSNLMYYTSASWLDQNNLRSKGPVNTSQFGYSNFWVAQYPSSNLNLDGAKSLKYNSGAGAWQFTAQAQLLAGKHVFDHSVDYTGRFTQQSALAKQPLKGNISIQNKNNVNGSFDVVISNVSAPYGVSVVSVPVWSEANGQDDIIWYTATQQANGTYKVSVDSSRHKDSVGKYNVHLYYVRNDGQLVGVGGTTTNVSVIKPQGKISIQNRNSETGDFDVVVSGISSPGGLKTVSLPTWSEANGQDDIKWYEAERQADGTYRKRVRISDHKMVEGEYNIHLYYVQNDGRLVGVSGTKTTVSLGKPKGTISIQNRNKETGDFDIVVSGISSPGGLKSVSLPTWSTVNGQDDVKWYNAERQADGTYRKRVRLSDHNNVEGEYNVHLYYVQNDGQLVGVGGTKTTISIEKPKAQGKISIQNRNSETGDFDIVVSGIVSPGGLKSVSLPTWSEANGQDDVQWYTAERQADGTYRKRVRLSDHNNVQGEYNVHLYYVQNDGQLVGVGGTTTNVSAVKPQGKISIQNRNSETGDFDIVVSDIVSPGGLKSVSLPTWSEANGQDDIKWYDAERQADGTYRKRVRLSDHNNVQGEYNIHLYYVQNDGKLVGAGGIKTKVSISQPQGKISIQNRNSETGDFDIVVSGIVSPGGLKSVSLPTWSEANGQDDIKWYDAERQADGTYRKRVRLSDHNNVQGEYNIHLYYVQNDGKLVGAGGIKTKVSISQPQGKISIQNRNSETGDFDIVVSGIVSPGGLKSVSLPTWSEANGQDDIKWYDAERQADGTYRKHVRASDHNNVQGEYNVHLYYVQNDGKLVGAGGIKTKVSISQPQGKISIQNRNSETGDFDIVVSGIVSPGGLKSVSLPTWSEANGQDDVQWYTAERQADGTYRKHVYARDHNNVQGEYNVHLYYVQNDGKLVGAGGIKTNVSISKPQGKISIQNKNNDTGEFDIVVSGIVAPEGLKTVYLPTWSEANGQDDVQWYTADRQADGTYRKHVYARDHKNNAGEYNVHLYYLNNQNQLQGAGGEKTSISVNRPQAATNQRDRVLAAAAAMVGVKGGSAEHQRLVNDYNSVRPLPVGYAVKNTDDWCDIFTTVIFQREGLSDLIGRECGVERHINIFKRLGIWNEDGNSTPSAGDIITFNWDNDTQQNDGWADHIGIVEKVENGIIHTIEGNSNNEVKRNTYRIGHGNIRGFASPRYR</sequence>
<dbReference type="InterPro" id="IPR008270">
    <property type="entry name" value="Glyco_hydro_25_AS"/>
</dbReference>